<evidence type="ECO:0000313" key="7">
    <source>
        <dbReference type="EMBL" id="KAL3880827.1"/>
    </source>
</evidence>
<feature type="compositionally biased region" description="Polar residues" evidence="4">
    <location>
        <begin position="380"/>
        <end position="395"/>
    </location>
</feature>
<dbReference type="InterPro" id="IPR000859">
    <property type="entry name" value="CUB_dom"/>
</dbReference>
<dbReference type="Proteomes" id="UP001634394">
    <property type="component" value="Unassembled WGS sequence"/>
</dbReference>
<reference evidence="7 8" key="1">
    <citation type="submission" date="2024-11" db="EMBL/GenBank/DDBJ databases">
        <title>Chromosome-level genome assembly of the freshwater bivalve Anodonta woodiana.</title>
        <authorList>
            <person name="Chen X."/>
        </authorList>
    </citation>
    <scope>NUCLEOTIDE SEQUENCE [LARGE SCALE GENOMIC DNA]</scope>
    <source>
        <strain evidence="7">MN2024</strain>
        <tissue evidence="7">Gills</tissue>
    </source>
</reference>
<feature type="region of interest" description="Disordered" evidence="4">
    <location>
        <begin position="240"/>
        <end position="278"/>
    </location>
</feature>
<evidence type="ECO:0000256" key="4">
    <source>
        <dbReference type="SAM" id="MobiDB-lite"/>
    </source>
</evidence>
<keyword evidence="8" id="KW-1185">Reference proteome</keyword>
<gene>
    <name evidence="7" type="ORF">ACJMK2_033033</name>
</gene>
<organism evidence="7 8">
    <name type="scientific">Sinanodonta woodiana</name>
    <name type="common">Chinese pond mussel</name>
    <name type="synonym">Anodonta woodiana</name>
    <dbReference type="NCBI Taxonomy" id="1069815"/>
    <lineage>
        <taxon>Eukaryota</taxon>
        <taxon>Metazoa</taxon>
        <taxon>Spiralia</taxon>
        <taxon>Lophotrochozoa</taxon>
        <taxon>Mollusca</taxon>
        <taxon>Bivalvia</taxon>
        <taxon>Autobranchia</taxon>
        <taxon>Heteroconchia</taxon>
        <taxon>Palaeoheterodonta</taxon>
        <taxon>Unionida</taxon>
        <taxon>Unionoidea</taxon>
        <taxon>Unionidae</taxon>
        <taxon>Unioninae</taxon>
        <taxon>Sinanodonta</taxon>
    </lineage>
</organism>
<evidence type="ECO:0000313" key="8">
    <source>
        <dbReference type="Proteomes" id="UP001634394"/>
    </source>
</evidence>
<dbReference type="Pfam" id="PF00431">
    <property type="entry name" value="CUB"/>
    <property type="match status" value="1"/>
</dbReference>
<dbReference type="EMBL" id="JBJQND010000004">
    <property type="protein sequence ID" value="KAL3880827.1"/>
    <property type="molecule type" value="Genomic_DNA"/>
</dbReference>
<sequence>MFNRMFADYILHQNAFPLDLYTLMIISVFTPLGLCQCFGSSVEYVAATTYKTLTSVNYPRGYFNELICIWILEAEQETYAIQMKVLDSLIEYQSECLYDRAEAFDGNSDSNASLGFFCGNSVPTYVSSENYMTIKFTSDYSMVSKGFRAQYKSGPRDSLLDKNEGTNSTNILACVAGVIGSLGVVALLIGIAFAYIKSTKAKRSRILDLHMNHRSRHITTTNASDLQMLNQYPIYGQPPPPSYGHFYESTSSPPPPYSEDDPHRERSNGISSDDRSANGGIFTVTNIAPISNHYSGIPSGTPSSFSRSRSGLINYGNELYFNHTLTRSPVRCDILNLRDPEEISSGARTSVSTTSQAIQCTNIPNQVEFAELTSEQCTRQISPQQNSMSQITGLNSVRGRH</sequence>
<dbReference type="CDD" id="cd00041">
    <property type="entry name" value="CUB"/>
    <property type="match status" value="1"/>
</dbReference>
<dbReference type="SUPFAM" id="SSF49854">
    <property type="entry name" value="Spermadhesin, CUB domain"/>
    <property type="match status" value="1"/>
</dbReference>
<dbReference type="PANTHER" id="PTHR24251">
    <property type="entry name" value="OVOCHYMASE-RELATED"/>
    <property type="match status" value="1"/>
</dbReference>
<keyword evidence="2" id="KW-1015">Disulfide bond</keyword>
<feature type="transmembrane region" description="Helical" evidence="5">
    <location>
        <begin position="170"/>
        <end position="196"/>
    </location>
</feature>
<accession>A0ABD3X473</accession>
<feature type="region of interest" description="Disordered" evidence="4">
    <location>
        <begin position="380"/>
        <end position="401"/>
    </location>
</feature>
<protein>
    <recommendedName>
        <fullName evidence="6">CUB domain-containing protein</fullName>
    </recommendedName>
</protein>
<dbReference type="AlphaFoldDB" id="A0ABD3X473"/>
<evidence type="ECO:0000256" key="3">
    <source>
        <dbReference type="PROSITE-ProRule" id="PRU00059"/>
    </source>
</evidence>
<dbReference type="PROSITE" id="PS01180">
    <property type="entry name" value="CUB"/>
    <property type="match status" value="1"/>
</dbReference>
<comment type="caution">
    <text evidence="3">Lacks conserved residue(s) required for the propagation of feature annotation.</text>
</comment>
<keyword evidence="5" id="KW-1133">Transmembrane helix</keyword>
<feature type="domain" description="CUB" evidence="6">
    <location>
        <begin position="37"/>
        <end position="154"/>
    </location>
</feature>
<proteinExistence type="predicted"/>
<comment type="caution">
    <text evidence="7">The sequence shown here is derived from an EMBL/GenBank/DDBJ whole genome shotgun (WGS) entry which is preliminary data.</text>
</comment>
<name>A0ABD3X473_SINWO</name>
<dbReference type="Gene3D" id="2.60.120.290">
    <property type="entry name" value="Spermadhesin, CUB domain"/>
    <property type="match status" value="1"/>
</dbReference>
<dbReference type="InterPro" id="IPR035914">
    <property type="entry name" value="Sperma_CUB_dom_sf"/>
</dbReference>
<feature type="compositionally biased region" description="Basic and acidic residues" evidence="4">
    <location>
        <begin position="260"/>
        <end position="276"/>
    </location>
</feature>
<evidence type="ECO:0000256" key="2">
    <source>
        <dbReference type="ARBA" id="ARBA00023157"/>
    </source>
</evidence>
<dbReference type="FunFam" id="2.60.120.290:FF:000005">
    <property type="entry name" value="Procollagen C-endopeptidase enhancer 1"/>
    <property type="match status" value="1"/>
</dbReference>
<keyword evidence="5" id="KW-0812">Transmembrane</keyword>
<keyword evidence="5" id="KW-0472">Membrane</keyword>
<evidence type="ECO:0000256" key="5">
    <source>
        <dbReference type="SAM" id="Phobius"/>
    </source>
</evidence>
<keyword evidence="1" id="KW-0677">Repeat</keyword>
<dbReference type="SMART" id="SM00042">
    <property type="entry name" value="CUB"/>
    <property type="match status" value="1"/>
</dbReference>
<evidence type="ECO:0000256" key="1">
    <source>
        <dbReference type="ARBA" id="ARBA00022737"/>
    </source>
</evidence>
<dbReference type="PANTHER" id="PTHR24251:SF50">
    <property type="entry name" value="ATTRACTIN-LIKE 1A"/>
    <property type="match status" value="1"/>
</dbReference>
<evidence type="ECO:0000259" key="6">
    <source>
        <dbReference type="PROSITE" id="PS01180"/>
    </source>
</evidence>